<dbReference type="EMBL" id="JACBZO010000001">
    <property type="protein sequence ID" value="NYI40057.1"/>
    <property type="molecule type" value="Genomic_DNA"/>
</dbReference>
<proteinExistence type="inferred from homology"/>
<evidence type="ECO:0000313" key="4">
    <source>
        <dbReference type="Proteomes" id="UP000547973"/>
    </source>
</evidence>
<organism evidence="3 4">
    <name type="scientific">Demequina lutea</name>
    <dbReference type="NCBI Taxonomy" id="431489"/>
    <lineage>
        <taxon>Bacteria</taxon>
        <taxon>Bacillati</taxon>
        <taxon>Actinomycetota</taxon>
        <taxon>Actinomycetes</taxon>
        <taxon>Micrococcales</taxon>
        <taxon>Demequinaceae</taxon>
        <taxon>Demequina</taxon>
    </lineage>
</organism>
<evidence type="ECO:0000313" key="3">
    <source>
        <dbReference type="EMBL" id="NYI40057.1"/>
    </source>
</evidence>
<accession>A0A7Y9Z756</accession>
<sequence>MRREFSLPAESPAIIMREAILHSVERAWTVRFEALYVAQWWRPKGYINPIVEIDPIQGGHWRISQRDPEGNEFSFYGVFTEVVPLVRTVQSYTSELFPELPTVLTTEFHATPEGTVVVSTHMYPDDVTRTGALRLGVIERMSESSDRYEELLSQLRSP</sequence>
<keyword evidence="4" id="KW-1185">Reference proteome</keyword>
<dbReference type="Proteomes" id="UP000547973">
    <property type="component" value="Unassembled WGS sequence"/>
</dbReference>
<gene>
    <name evidence="3" type="ORF">BKA03_000176</name>
</gene>
<evidence type="ECO:0000259" key="2">
    <source>
        <dbReference type="Pfam" id="PF08327"/>
    </source>
</evidence>
<dbReference type="InterPro" id="IPR023393">
    <property type="entry name" value="START-like_dom_sf"/>
</dbReference>
<reference evidence="3 4" key="1">
    <citation type="submission" date="2020-07" db="EMBL/GenBank/DDBJ databases">
        <title>Sequencing the genomes of 1000 actinobacteria strains.</title>
        <authorList>
            <person name="Klenk H.-P."/>
        </authorList>
    </citation>
    <scope>NUCLEOTIDE SEQUENCE [LARGE SCALE GENOMIC DNA]</scope>
    <source>
        <strain evidence="3 4">DSM 19970</strain>
    </source>
</reference>
<comment type="similarity">
    <text evidence="1">Belongs to the AHA1 family.</text>
</comment>
<dbReference type="RefSeq" id="WP_062075401.1">
    <property type="nucleotide sequence ID" value="NZ_BBRC01000008.1"/>
</dbReference>
<evidence type="ECO:0000256" key="1">
    <source>
        <dbReference type="ARBA" id="ARBA00006817"/>
    </source>
</evidence>
<dbReference type="SUPFAM" id="SSF55961">
    <property type="entry name" value="Bet v1-like"/>
    <property type="match status" value="1"/>
</dbReference>
<dbReference type="OrthoDB" id="5185819at2"/>
<dbReference type="Pfam" id="PF08327">
    <property type="entry name" value="AHSA1"/>
    <property type="match status" value="1"/>
</dbReference>
<protein>
    <submittedName>
        <fullName evidence="3">Uncharacterized protein YndB with AHSA1/START domain</fullName>
    </submittedName>
</protein>
<name>A0A7Y9Z756_9MICO</name>
<feature type="domain" description="Activator of Hsp90 ATPase homologue 1/2-like C-terminal" evidence="2">
    <location>
        <begin position="23"/>
        <end position="150"/>
    </location>
</feature>
<dbReference type="AlphaFoldDB" id="A0A7Y9Z756"/>
<comment type="caution">
    <text evidence="3">The sequence shown here is derived from an EMBL/GenBank/DDBJ whole genome shotgun (WGS) entry which is preliminary data.</text>
</comment>
<dbReference type="Gene3D" id="3.30.530.20">
    <property type="match status" value="1"/>
</dbReference>
<dbReference type="InterPro" id="IPR013538">
    <property type="entry name" value="ASHA1/2-like_C"/>
</dbReference>